<protein>
    <submittedName>
        <fullName evidence="4">Alanine racemase</fullName>
        <ecNumber evidence="4">5.1.1.1</ecNumber>
    </submittedName>
</protein>
<dbReference type="SMART" id="SM01119">
    <property type="entry name" value="D-ser_dehydrat"/>
    <property type="match status" value="1"/>
</dbReference>
<evidence type="ECO:0000256" key="2">
    <source>
        <dbReference type="ARBA" id="ARBA00023239"/>
    </source>
</evidence>
<dbReference type="GO" id="GO:0036088">
    <property type="term" value="P:D-serine catabolic process"/>
    <property type="evidence" value="ECO:0007669"/>
    <property type="project" value="TreeGrafter"/>
</dbReference>
<dbReference type="AlphaFoldDB" id="A0A9D1PNH6"/>
<dbReference type="Pfam" id="PF01168">
    <property type="entry name" value="Ala_racemase_N"/>
    <property type="match status" value="1"/>
</dbReference>
<evidence type="ECO:0000313" key="5">
    <source>
        <dbReference type="Proteomes" id="UP000823937"/>
    </source>
</evidence>
<dbReference type="Gene3D" id="2.40.37.20">
    <property type="entry name" value="D-serine dehydratase-like domain"/>
    <property type="match status" value="1"/>
</dbReference>
<evidence type="ECO:0000256" key="1">
    <source>
        <dbReference type="ARBA" id="ARBA00005323"/>
    </source>
</evidence>
<dbReference type="PANTHER" id="PTHR28004:SF2">
    <property type="entry name" value="D-SERINE DEHYDRATASE"/>
    <property type="match status" value="1"/>
</dbReference>
<dbReference type="InterPro" id="IPR026956">
    <property type="entry name" value="D-ser_dehydrat-like_dom"/>
</dbReference>
<dbReference type="InterPro" id="IPR001608">
    <property type="entry name" value="Ala_racemase_N"/>
</dbReference>
<keyword evidence="4" id="KW-0413">Isomerase</keyword>
<dbReference type="Proteomes" id="UP000823937">
    <property type="component" value="Unassembled WGS sequence"/>
</dbReference>
<reference evidence="4" key="1">
    <citation type="journal article" date="2021" name="PeerJ">
        <title>Extensive microbial diversity within the chicken gut microbiome revealed by metagenomics and culture.</title>
        <authorList>
            <person name="Gilroy R."/>
            <person name="Ravi A."/>
            <person name="Getino M."/>
            <person name="Pursley I."/>
            <person name="Horton D.L."/>
            <person name="Alikhan N.F."/>
            <person name="Baker D."/>
            <person name="Gharbi K."/>
            <person name="Hall N."/>
            <person name="Watson M."/>
            <person name="Adriaenssens E.M."/>
            <person name="Foster-Nyarko E."/>
            <person name="Jarju S."/>
            <person name="Secka A."/>
            <person name="Antonio M."/>
            <person name="Oren A."/>
            <person name="Chaudhuri R.R."/>
            <person name="La Ragione R."/>
            <person name="Hildebrand F."/>
            <person name="Pallen M.J."/>
        </authorList>
    </citation>
    <scope>NUCLEOTIDE SEQUENCE</scope>
    <source>
        <strain evidence="4">CHK169-2315</strain>
    </source>
</reference>
<dbReference type="InterPro" id="IPR042208">
    <property type="entry name" value="D-ser_dehydrat-like_sf"/>
</dbReference>
<dbReference type="Gene3D" id="3.20.20.10">
    <property type="entry name" value="Alanine racemase"/>
    <property type="match status" value="1"/>
</dbReference>
<dbReference type="InterPro" id="IPR029066">
    <property type="entry name" value="PLP-binding_barrel"/>
</dbReference>
<dbReference type="InterPro" id="IPR051466">
    <property type="entry name" value="D-amino_acid_metab_enzyme"/>
</dbReference>
<dbReference type="GO" id="GO:0008721">
    <property type="term" value="F:D-serine ammonia-lyase activity"/>
    <property type="evidence" value="ECO:0007669"/>
    <property type="project" value="TreeGrafter"/>
</dbReference>
<dbReference type="EMBL" id="DXHX01000129">
    <property type="protein sequence ID" value="HIV75242.1"/>
    <property type="molecule type" value="Genomic_DNA"/>
</dbReference>
<reference evidence="4" key="2">
    <citation type="submission" date="2021-04" db="EMBL/GenBank/DDBJ databases">
        <authorList>
            <person name="Gilroy R."/>
        </authorList>
    </citation>
    <scope>NUCLEOTIDE SEQUENCE</scope>
    <source>
        <strain evidence="4">CHK169-2315</strain>
    </source>
</reference>
<keyword evidence="2" id="KW-0456">Lyase</keyword>
<evidence type="ECO:0000259" key="3">
    <source>
        <dbReference type="SMART" id="SM01119"/>
    </source>
</evidence>
<dbReference type="SUPFAM" id="SSF51419">
    <property type="entry name" value="PLP-binding barrel"/>
    <property type="match status" value="1"/>
</dbReference>
<organism evidence="4 5">
    <name type="scientific">Candidatus Pseudogracilibacillus intestinigallinarum</name>
    <dbReference type="NCBI Taxonomy" id="2838742"/>
    <lineage>
        <taxon>Bacteria</taxon>
        <taxon>Bacillati</taxon>
        <taxon>Bacillota</taxon>
        <taxon>Bacilli</taxon>
        <taxon>Bacillales</taxon>
        <taxon>Bacillaceae</taxon>
        <taxon>Pseudogracilibacillus</taxon>
    </lineage>
</organism>
<gene>
    <name evidence="4" type="ORF">H9895_09210</name>
</gene>
<dbReference type="Pfam" id="PF14031">
    <property type="entry name" value="D-ser_dehydrat"/>
    <property type="match status" value="1"/>
</dbReference>
<sequence>MNVETPALLLNVAQLERNIENIIRFSEENGVQYRPHIKTHKSIEIAKLQMKYGAIGITVAKVGEAEVMAEGGIDNILIAYPIANEAKIDRIKQLRTKAHIIVAVDSVEQAKMLATRFTEENPLHVWIKVNSGLNRVGVEPNEEVVTLAKSIKETGSLYLDGIFTHAGQAYGAATTEELEEIGRKEAETVLESVRLCEEVGITIRHRSIGSTPTYRIAGAVDGITEIRPGNAVFFDMVQVGLGVATKEECALTVKTSVVSVKKDRVVLDAGSKTIALDRGAHGNDSIQGHGYIKEHPSLVIERLSEEHGVVPLYKEMDISLNDVWTVIPNHTCVVANLFDTYTLHRDGTLIGTWPVDARGKLT</sequence>
<dbReference type="PANTHER" id="PTHR28004">
    <property type="entry name" value="ZGC:162816-RELATED"/>
    <property type="match status" value="1"/>
</dbReference>
<name>A0A9D1PNH6_9BACI</name>
<comment type="caution">
    <text evidence="4">The sequence shown here is derived from an EMBL/GenBank/DDBJ whole genome shotgun (WGS) entry which is preliminary data.</text>
</comment>
<comment type="similarity">
    <text evidence="1">Belongs to the DSD1 family.</text>
</comment>
<accession>A0A9D1PNH6</accession>
<feature type="domain" description="D-serine dehydratase-like" evidence="3">
    <location>
        <begin position="250"/>
        <end position="345"/>
    </location>
</feature>
<evidence type="ECO:0000313" key="4">
    <source>
        <dbReference type="EMBL" id="HIV75242.1"/>
    </source>
</evidence>
<proteinExistence type="inferred from homology"/>
<dbReference type="GO" id="GO:0008784">
    <property type="term" value="F:alanine racemase activity"/>
    <property type="evidence" value="ECO:0007669"/>
    <property type="project" value="UniProtKB-EC"/>
</dbReference>
<dbReference type="EC" id="5.1.1.1" evidence="4"/>